<sequence length="75" mass="8533">CQDCPHLRILGRSLTALASRSSPTSSLKIVHTSGYLDDHLQLSLPNLPRLHRSYWISQDLCLQTLIQTRIETHII</sequence>
<name>A0A2P5BEE7_TREOI</name>
<protein>
    <submittedName>
        <fullName evidence="1">Uncharacterized protein</fullName>
    </submittedName>
</protein>
<accession>A0A2P5BEE7</accession>
<gene>
    <name evidence="1" type="ORF">TorRG33x02_324090</name>
</gene>
<dbReference type="AlphaFoldDB" id="A0A2P5BEE7"/>
<dbReference type="Proteomes" id="UP000237000">
    <property type="component" value="Unassembled WGS sequence"/>
</dbReference>
<dbReference type="EMBL" id="JXTC01000540">
    <property type="protein sequence ID" value="PON47116.1"/>
    <property type="molecule type" value="Genomic_DNA"/>
</dbReference>
<organism evidence="1 2">
    <name type="scientific">Trema orientale</name>
    <name type="common">Charcoal tree</name>
    <name type="synonym">Celtis orientalis</name>
    <dbReference type="NCBI Taxonomy" id="63057"/>
    <lineage>
        <taxon>Eukaryota</taxon>
        <taxon>Viridiplantae</taxon>
        <taxon>Streptophyta</taxon>
        <taxon>Embryophyta</taxon>
        <taxon>Tracheophyta</taxon>
        <taxon>Spermatophyta</taxon>
        <taxon>Magnoliopsida</taxon>
        <taxon>eudicotyledons</taxon>
        <taxon>Gunneridae</taxon>
        <taxon>Pentapetalae</taxon>
        <taxon>rosids</taxon>
        <taxon>fabids</taxon>
        <taxon>Rosales</taxon>
        <taxon>Cannabaceae</taxon>
        <taxon>Trema</taxon>
    </lineage>
</organism>
<evidence type="ECO:0000313" key="2">
    <source>
        <dbReference type="Proteomes" id="UP000237000"/>
    </source>
</evidence>
<proteinExistence type="predicted"/>
<feature type="non-terminal residue" evidence="1">
    <location>
        <position position="75"/>
    </location>
</feature>
<evidence type="ECO:0000313" key="1">
    <source>
        <dbReference type="EMBL" id="PON47116.1"/>
    </source>
</evidence>
<keyword evidence="2" id="KW-1185">Reference proteome</keyword>
<feature type="non-terminal residue" evidence="1">
    <location>
        <position position="1"/>
    </location>
</feature>
<dbReference type="InParanoid" id="A0A2P5BEE7"/>
<comment type="caution">
    <text evidence="1">The sequence shown here is derived from an EMBL/GenBank/DDBJ whole genome shotgun (WGS) entry which is preliminary data.</text>
</comment>
<reference evidence="2" key="1">
    <citation type="submission" date="2016-06" db="EMBL/GenBank/DDBJ databases">
        <title>Parallel loss of symbiosis genes in relatives of nitrogen-fixing non-legume Parasponia.</title>
        <authorList>
            <person name="Van Velzen R."/>
            <person name="Holmer R."/>
            <person name="Bu F."/>
            <person name="Rutten L."/>
            <person name="Van Zeijl A."/>
            <person name="Liu W."/>
            <person name="Santuari L."/>
            <person name="Cao Q."/>
            <person name="Sharma T."/>
            <person name="Shen D."/>
            <person name="Roswanjaya Y."/>
            <person name="Wardhani T."/>
            <person name="Kalhor M.S."/>
            <person name="Jansen J."/>
            <person name="Van den Hoogen J."/>
            <person name="Gungor B."/>
            <person name="Hartog M."/>
            <person name="Hontelez J."/>
            <person name="Verver J."/>
            <person name="Yang W.-C."/>
            <person name="Schijlen E."/>
            <person name="Repin R."/>
            <person name="Schilthuizen M."/>
            <person name="Schranz E."/>
            <person name="Heidstra R."/>
            <person name="Miyata K."/>
            <person name="Fedorova E."/>
            <person name="Kohlen W."/>
            <person name="Bisseling T."/>
            <person name="Smit S."/>
            <person name="Geurts R."/>
        </authorList>
    </citation>
    <scope>NUCLEOTIDE SEQUENCE [LARGE SCALE GENOMIC DNA]</scope>
    <source>
        <strain evidence="2">cv. RG33-2</strain>
    </source>
</reference>